<evidence type="ECO:0000313" key="2">
    <source>
        <dbReference type="EMBL" id="MBX10054.1"/>
    </source>
</evidence>
<protein>
    <submittedName>
        <fullName evidence="2">Uncharacterized protein MANES_04G011700</fullName>
    </submittedName>
</protein>
<keyword evidence="1" id="KW-1133">Transmembrane helix</keyword>
<sequence>MRHGYHHVTACLPFPSLICCCVVHVIASFVSFIGNHSRNYSAKRILPKSVSLLSSADLVHPICWNIVLSSLSIHGLQVIFEHGRIV</sequence>
<feature type="transmembrane region" description="Helical" evidence="1">
    <location>
        <begin position="12"/>
        <end position="34"/>
    </location>
</feature>
<accession>A0A2P2KWF2</accession>
<evidence type="ECO:0000256" key="1">
    <source>
        <dbReference type="SAM" id="Phobius"/>
    </source>
</evidence>
<name>A0A2P2KWF2_RHIMU</name>
<keyword evidence="1" id="KW-0812">Transmembrane</keyword>
<dbReference type="AlphaFoldDB" id="A0A2P2KWF2"/>
<dbReference type="EMBL" id="GGEC01029570">
    <property type="protein sequence ID" value="MBX10054.1"/>
    <property type="molecule type" value="Transcribed_RNA"/>
</dbReference>
<proteinExistence type="predicted"/>
<reference evidence="2" key="1">
    <citation type="submission" date="2018-02" db="EMBL/GenBank/DDBJ databases">
        <title>Rhizophora mucronata_Transcriptome.</title>
        <authorList>
            <person name="Meera S.P."/>
            <person name="Sreeshan A."/>
            <person name="Augustine A."/>
        </authorList>
    </citation>
    <scope>NUCLEOTIDE SEQUENCE</scope>
    <source>
        <tissue evidence="2">Leaf</tissue>
    </source>
</reference>
<organism evidence="2">
    <name type="scientific">Rhizophora mucronata</name>
    <name type="common">Asiatic mangrove</name>
    <dbReference type="NCBI Taxonomy" id="61149"/>
    <lineage>
        <taxon>Eukaryota</taxon>
        <taxon>Viridiplantae</taxon>
        <taxon>Streptophyta</taxon>
        <taxon>Embryophyta</taxon>
        <taxon>Tracheophyta</taxon>
        <taxon>Spermatophyta</taxon>
        <taxon>Magnoliopsida</taxon>
        <taxon>eudicotyledons</taxon>
        <taxon>Gunneridae</taxon>
        <taxon>Pentapetalae</taxon>
        <taxon>rosids</taxon>
        <taxon>fabids</taxon>
        <taxon>Malpighiales</taxon>
        <taxon>Rhizophoraceae</taxon>
        <taxon>Rhizophora</taxon>
    </lineage>
</organism>
<keyword evidence="1" id="KW-0472">Membrane</keyword>